<protein>
    <submittedName>
        <fullName evidence="1">Uncharacterized protein</fullName>
    </submittedName>
</protein>
<reference evidence="1 2" key="1">
    <citation type="submission" date="2018-06" db="EMBL/GenBank/DDBJ databases">
        <title>Comparative genomics of Brasilonema spp. strains.</title>
        <authorList>
            <person name="Alvarenga D.O."/>
            <person name="Fiore M.F."/>
            <person name="Varani A.M."/>
        </authorList>
    </citation>
    <scope>NUCLEOTIDE SEQUENCE [LARGE SCALE GENOMIC DNA]</scope>
    <source>
        <strain evidence="1 2">SPC951</strain>
    </source>
</reference>
<dbReference type="InterPro" id="IPR009097">
    <property type="entry name" value="Cyclic_Pdiesterase"/>
</dbReference>
<dbReference type="Proteomes" id="UP000718564">
    <property type="component" value="Unassembled WGS sequence"/>
</dbReference>
<evidence type="ECO:0000313" key="1">
    <source>
        <dbReference type="EMBL" id="NMG23049.1"/>
    </source>
</evidence>
<dbReference type="RefSeq" id="WP_169158214.1">
    <property type="nucleotide sequence ID" value="NZ_CAWPJE010000432.1"/>
</dbReference>
<gene>
    <name evidence="1" type="ORF">DP116_28005</name>
</gene>
<evidence type="ECO:0000313" key="2">
    <source>
        <dbReference type="Proteomes" id="UP000718564"/>
    </source>
</evidence>
<dbReference type="SUPFAM" id="SSF55144">
    <property type="entry name" value="LigT-like"/>
    <property type="match status" value="1"/>
</dbReference>
<accession>A0ABX1PEX4</accession>
<sequence>MSDNYIAQQKKMIQQVKDSISQGQSQLSIVEMRSDYENDDAICLASLTFPSKDIAQTISKEIIAPLQSLDSHHFYYSSECLHITIKSIRTVHNPPLFKNEDVVKVHELFTQIVPNFKSFTFSLEGLILFPTSVSLVGYCDETLRKLVQALDLGLREIGVPDIDTPLPKGEGILGSLTRR</sequence>
<dbReference type="EMBL" id="QMEB01000395">
    <property type="protein sequence ID" value="NMG23049.1"/>
    <property type="molecule type" value="Genomic_DNA"/>
</dbReference>
<comment type="caution">
    <text evidence="1">The sequence shown here is derived from an EMBL/GenBank/DDBJ whole genome shotgun (WGS) entry which is preliminary data.</text>
</comment>
<name>A0ABX1PEX4_9CYAN</name>
<keyword evidence="2" id="KW-1185">Reference proteome</keyword>
<feature type="non-terminal residue" evidence="1">
    <location>
        <position position="179"/>
    </location>
</feature>
<dbReference type="Gene3D" id="3.90.1140.10">
    <property type="entry name" value="Cyclic phosphodiesterase"/>
    <property type="match status" value="1"/>
</dbReference>
<organism evidence="1 2">
    <name type="scientific">Brasilonema bromeliae SPC951</name>
    <dbReference type="NCBI Taxonomy" id="385972"/>
    <lineage>
        <taxon>Bacteria</taxon>
        <taxon>Bacillati</taxon>
        <taxon>Cyanobacteriota</taxon>
        <taxon>Cyanophyceae</taxon>
        <taxon>Nostocales</taxon>
        <taxon>Scytonemataceae</taxon>
        <taxon>Brasilonema</taxon>
        <taxon>Bromeliae group (in: Brasilonema)</taxon>
    </lineage>
</organism>
<proteinExistence type="predicted"/>